<accession>A0ABY4BQA2</accession>
<evidence type="ECO:0000313" key="2">
    <source>
        <dbReference type="Proteomes" id="UP000831068"/>
    </source>
</evidence>
<organism evidence="1 2">
    <name type="scientific">Chryseobacterium oryzae</name>
    <dbReference type="NCBI Taxonomy" id="2929799"/>
    <lineage>
        <taxon>Bacteria</taxon>
        <taxon>Pseudomonadati</taxon>
        <taxon>Bacteroidota</taxon>
        <taxon>Flavobacteriia</taxon>
        <taxon>Flavobacteriales</taxon>
        <taxon>Weeksellaceae</taxon>
        <taxon>Chryseobacterium group</taxon>
        <taxon>Chryseobacterium</taxon>
    </lineage>
</organism>
<dbReference type="Proteomes" id="UP000831068">
    <property type="component" value="Chromosome"/>
</dbReference>
<dbReference type="RefSeq" id="WP_209388851.1">
    <property type="nucleotide sequence ID" value="NZ_CP094529.1"/>
</dbReference>
<reference evidence="1 2" key="1">
    <citation type="submission" date="2022-03" db="EMBL/GenBank/DDBJ databases">
        <title>Chryseobacterium sp. isolated from the Andong Sikhe.</title>
        <authorList>
            <person name="Won M."/>
            <person name="Kim S.-J."/>
            <person name="Kwon S.-W."/>
        </authorList>
    </citation>
    <scope>NUCLEOTIDE SEQUENCE [LARGE SCALE GENOMIC DNA]</scope>
    <source>
        <strain evidence="1 2">ADR-1</strain>
    </source>
</reference>
<sequence>MKVLLSSMAKNDIQLLMRVLNAQKKDQDRLFLKELKDSVQQIIKESEQKHIKSKEMQMYHSENFPICIHYMFEDQDNLFVTAVFKT</sequence>
<evidence type="ECO:0008006" key="3">
    <source>
        <dbReference type="Google" id="ProtNLM"/>
    </source>
</evidence>
<evidence type="ECO:0000313" key="1">
    <source>
        <dbReference type="EMBL" id="UOE38770.1"/>
    </source>
</evidence>
<protein>
    <recommendedName>
        <fullName evidence="3">ParE toxin of type II toxin-antitoxin system, parDE</fullName>
    </recommendedName>
</protein>
<gene>
    <name evidence="1" type="ORF">MTP08_03055</name>
</gene>
<keyword evidence="2" id="KW-1185">Reference proteome</keyword>
<name>A0ABY4BQA2_9FLAO</name>
<proteinExistence type="predicted"/>
<dbReference type="EMBL" id="CP094529">
    <property type="protein sequence ID" value="UOE38770.1"/>
    <property type="molecule type" value="Genomic_DNA"/>
</dbReference>